<evidence type="ECO:0000313" key="5">
    <source>
        <dbReference type="EMBL" id="CAL58816.1"/>
    </source>
</evidence>
<dbReference type="Pfam" id="PF01321">
    <property type="entry name" value="Creatinase_N"/>
    <property type="match status" value="1"/>
</dbReference>
<dbReference type="InterPro" id="IPR029149">
    <property type="entry name" value="Creatin/AminoP/Spt16_N"/>
</dbReference>
<accession>A5IXQ7</accession>
<dbReference type="Gene3D" id="3.90.230.10">
    <property type="entry name" value="Creatinase/methionine aminopeptidase superfamily"/>
    <property type="match status" value="1"/>
</dbReference>
<dbReference type="Proteomes" id="UP000007065">
    <property type="component" value="Chromosome"/>
</dbReference>
<sequence length="350" mass="39798">MNRQLLDRIFAEKNIDCIVSSAPQTRLWYSNVQTTDGYIIIEKDKAYLFVDSRYIEYCEKYAQNVEVRLLAGKSLKEFFDQKAYKKVAFEKDYIVYDEFDKLHKLINPKTVAFIKGQELRIKKSEAEIKAMEEVISISLKAYEKLVEWIIPGMTEKQIATKLNHLMKTYGAQKESFDEIVASGPNSAEPHHHPTDRRIKSGELLKIDFGALYNGFCADITRTFILGRQNISDKPEQEKILEIVKEAARLGREAVKPGVKASDIDKICRDYIQKQGYGSYFVHSTGHGLGIDVHELPNVSSHSDYVLEEGMIITVEPGIYIPGLGGARIEDDVLVTADGHRVLTRPEEEAM</sequence>
<evidence type="ECO:0000313" key="6">
    <source>
        <dbReference type="Proteomes" id="UP000007065"/>
    </source>
</evidence>
<evidence type="ECO:0000256" key="1">
    <source>
        <dbReference type="ARBA" id="ARBA00022723"/>
    </source>
</evidence>
<dbReference type="PRINTS" id="PR00599">
    <property type="entry name" value="MAPEPTIDASE"/>
</dbReference>
<protein>
    <submittedName>
        <fullName evidence="5">XAA PRO aminopeptidase</fullName>
    </submittedName>
</protein>
<keyword evidence="5" id="KW-0031">Aminopeptidase</keyword>
<dbReference type="AlphaFoldDB" id="A5IXQ7"/>
<dbReference type="InterPro" id="IPR050659">
    <property type="entry name" value="Peptidase_M24B"/>
</dbReference>
<dbReference type="EMBL" id="CU179680">
    <property type="protein sequence ID" value="CAL58816.1"/>
    <property type="molecule type" value="Genomic_DNA"/>
</dbReference>
<name>A5IXQ7_MYCAP</name>
<dbReference type="GO" id="GO:0008235">
    <property type="term" value="F:metalloexopeptidase activity"/>
    <property type="evidence" value="ECO:0007669"/>
    <property type="project" value="UniProtKB-ARBA"/>
</dbReference>
<proteinExistence type="predicted"/>
<dbReference type="HOGENOM" id="CLU_017266_4_2_14"/>
<gene>
    <name evidence="5" type="primary">pepP</name>
    <name evidence="5" type="ordered locus">MAG1180</name>
</gene>
<dbReference type="STRING" id="347257.MAG1180"/>
<feature type="domain" description="Peptidase M24" evidence="3">
    <location>
        <begin position="130"/>
        <end position="336"/>
    </location>
</feature>
<dbReference type="SUPFAM" id="SSF53092">
    <property type="entry name" value="Creatinase/prolidase N-terminal domain"/>
    <property type="match status" value="1"/>
</dbReference>
<dbReference type="InterPro" id="IPR001714">
    <property type="entry name" value="Pept_M24_MAP"/>
</dbReference>
<dbReference type="GO" id="GO:0046872">
    <property type="term" value="F:metal ion binding"/>
    <property type="evidence" value="ECO:0007669"/>
    <property type="project" value="UniProtKB-KW"/>
</dbReference>
<keyword evidence="6" id="KW-1185">Reference proteome</keyword>
<dbReference type="InterPro" id="IPR036005">
    <property type="entry name" value="Creatinase/aminopeptidase-like"/>
</dbReference>
<dbReference type="PANTHER" id="PTHR46112:SF3">
    <property type="entry name" value="AMINOPEPTIDASE YPDF"/>
    <property type="match status" value="1"/>
</dbReference>
<dbReference type="SUPFAM" id="SSF55920">
    <property type="entry name" value="Creatinase/aminopeptidase"/>
    <property type="match status" value="1"/>
</dbReference>
<dbReference type="Gene3D" id="3.40.350.10">
    <property type="entry name" value="Creatinase/prolidase N-terminal domain"/>
    <property type="match status" value="1"/>
</dbReference>
<organism evidence="5 6">
    <name type="scientific">Mycoplasmopsis agalactiae (strain NCTC 10123 / CIP 59.7 / PG2)</name>
    <name type="common">Mycoplasma agalactiae</name>
    <dbReference type="NCBI Taxonomy" id="347257"/>
    <lineage>
        <taxon>Bacteria</taxon>
        <taxon>Bacillati</taxon>
        <taxon>Mycoplasmatota</taxon>
        <taxon>Mycoplasmoidales</taxon>
        <taxon>Metamycoplasmataceae</taxon>
        <taxon>Mycoplasmopsis</taxon>
    </lineage>
</organism>
<dbReference type="GeneID" id="93357884"/>
<dbReference type="PANTHER" id="PTHR46112">
    <property type="entry name" value="AMINOPEPTIDASE"/>
    <property type="match status" value="1"/>
</dbReference>
<dbReference type="InterPro" id="IPR000587">
    <property type="entry name" value="Creatinase_N"/>
</dbReference>
<evidence type="ECO:0000259" key="3">
    <source>
        <dbReference type="Pfam" id="PF00557"/>
    </source>
</evidence>
<keyword evidence="1" id="KW-0479">Metal-binding</keyword>
<dbReference type="PROSITE" id="PS00491">
    <property type="entry name" value="PROLINE_PEPTIDASE"/>
    <property type="match status" value="1"/>
</dbReference>
<keyword evidence="2" id="KW-0378">Hydrolase</keyword>
<dbReference type="GO" id="GO:0004177">
    <property type="term" value="F:aminopeptidase activity"/>
    <property type="evidence" value="ECO:0007669"/>
    <property type="project" value="UniProtKB-KW"/>
</dbReference>
<dbReference type="Pfam" id="PF00557">
    <property type="entry name" value="Peptidase_M24"/>
    <property type="match status" value="1"/>
</dbReference>
<dbReference type="InterPro" id="IPR001131">
    <property type="entry name" value="Peptidase_M24B_aminopep-P_CS"/>
</dbReference>
<dbReference type="KEGG" id="maa:MAG1180"/>
<keyword evidence="5" id="KW-0645">Protease</keyword>
<feature type="domain" description="Creatinase N-terminal" evidence="4">
    <location>
        <begin position="5"/>
        <end position="113"/>
    </location>
</feature>
<dbReference type="CDD" id="cd01092">
    <property type="entry name" value="APP-like"/>
    <property type="match status" value="1"/>
</dbReference>
<evidence type="ECO:0000256" key="2">
    <source>
        <dbReference type="ARBA" id="ARBA00022801"/>
    </source>
</evidence>
<evidence type="ECO:0000259" key="4">
    <source>
        <dbReference type="Pfam" id="PF01321"/>
    </source>
</evidence>
<dbReference type="RefSeq" id="WP_011949298.1">
    <property type="nucleotide sequence ID" value="NC_009497.1"/>
</dbReference>
<dbReference type="InterPro" id="IPR000994">
    <property type="entry name" value="Pept_M24"/>
</dbReference>
<reference evidence="6" key="1">
    <citation type="journal article" date="2007" name="PLoS Genet.">
        <title>Being pathogenic, plastic, and sexual while living with a nearly minimal bacterial genome.</title>
        <authorList>
            <person name="Sirand-Pugnet P."/>
            <person name="Lartigue C."/>
            <person name="Marenda M."/>
            <person name="Jacob D."/>
            <person name="Barre A."/>
            <person name="Barbe V."/>
            <person name="Schenowitz C."/>
            <person name="Mangenot S."/>
            <person name="Couloux A."/>
            <person name="Segurens B."/>
            <person name="de Daruvar A."/>
            <person name="Blanchard A."/>
            <person name="Citti C."/>
        </authorList>
    </citation>
    <scope>NUCLEOTIDE SEQUENCE [LARGE SCALE GENOMIC DNA]</scope>
    <source>
        <strain evidence="6">PG2</strain>
    </source>
</reference>